<evidence type="ECO:0000256" key="1">
    <source>
        <dbReference type="ARBA" id="ARBA00022679"/>
    </source>
</evidence>
<name>A0AAD8TS02_LOLMU</name>
<dbReference type="SUPFAM" id="SSF54495">
    <property type="entry name" value="UBC-like"/>
    <property type="match status" value="1"/>
</dbReference>
<feature type="compositionally biased region" description="Low complexity" evidence="3">
    <location>
        <begin position="1"/>
        <end position="17"/>
    </location>
</feature>
<dbReference type="InterPro" id="IPR057735">
    <property type="entry name" value="UBE2O-like_tSH3-B"/>
</dbReference>
<evidence type="ECO:0000259" key="4">
    <source>
        <dbReference type="PROSITE" id="PS50127"/>
    </source>
</evidence>
<feature type="region of interest" description="Disordered" evidence="3">
    <location>
        <begin position="950"/>
        <end position="970"/>
    </location>
</feature>
<feature type="region of interest" description="Disordered" evidence="3">
    <location>
        <begin position="1"/>
        <end position="77"/>
    </location>
</feature>
<dbReference type="PROSITE" id="PS50127">
    <property type="entry name" value="UBC_2"/>
    <property type="match status" value="1"/>
</dbReference>
<dbReference type="Pfam" id="PF00179">
    <property type="entry name" value="UQ_con"/>
    <property type="match status" value="1"/>
</dbReference>
<dbReference type="Pfam" id="PF23043">
    <property type="entry name" value="SH3-B_UBE2O"/>
    <property type="match status" value="1"/>
</dbReference>
<dbReference type="InterPro" id="IPR002156">
    <property type="entry name" value="RNaseH_domain"/>
</dbReference>
<gene>
    <name evidence="5" type="ORF">QYE76_047469</name>
</gene>
<feature type="region of interest" description="Disordered" evidence="3">
    <location>
        <begin position="151"/>
        <end position="278"/>
    </location>
</feature>
<dbReference type="InterPro" id="IPR057733">
    <property type="entry name" value="UBE2O-like_SH3-B"/>
</dbReference>
<keyword evidence="6" id="KW-1185">Reference proteome</keyword>
<comment type="caution">
    <text evidence="5">The sequence shown here is derived from an EMBL/GenBank/DDBJ whole genome shotgun (WGS) entry which is preliminary data.</text>
</comment>
<organism evidence="5 6">
    <name type="scientific">Lolium multiflorum</name>
    <name type="common">Italian ryegrass</name>
    <name type="synonym">Lolium perenne subsp. multiflorum</name>
    <dbReference type="NCBI Taxonomy" id="4521"/>
    <lineage>
        <taxon>Eukaryota</taxon>
        <taxon>Viridiplantae</taxon>
        <taxon>Streptophyta</taxon>
        <taxon>Embryophyta</taxon>
        <taxon>Tracheophyta</taxon>
        <taxon>Spermatophyta</taxon>
        <taxon>Magnoliopsida</taxon>
        <taxon>Liliopsida</taxon>
        <taxon>Poales</taxon>
        <taxon>Poaceae</taxon>
        <taxon>BOP clade</taxon>
        <taxon>Pooideae</taxon>
        <taxon>Poodae</taxon>
        <taxon>Poeae</taxon>
        <taxon>Poeae Chloroplast Group 2 (Poeae type)</taxon>
        <taxon>Loliodinae</taxon>
        <taxon>Loliinae</taxon>
        <taxon>Lolium</taxon>
    </lineage>
</organism>
<dbReference type="InterPro" id="IPR016135">
    <property type="entry name" value="UBQ-conjugating_enzyme/RWD"/>
</dbReference>
<sequence>MPSAPPATSRPSAATSPCQALQSAAEGEDAFPQQFARRLEFSETLPAPTGKRSGEGAPQEDGAPLLPPLPHAGLAGGVRLHGSSAASDTAASGLLPAVALTAGQQQFTAASAGLQQPAFGPAAQRQTADSAVAQQVPASGQALLLQPACGPAGRLSPSGEPGVTMQLAPSPSHVCPSRCDEPQAEEVAGQGRSSSRPSTPISTRGAEVSRLGSVEGASTPSTPPSTSSTPASGSPSSPTSAQGSGPSSPSPSPPPPAAAVQHLRPTTPPPVAQPTVRRSGRYALAEDSAGATDEDVMQRAMQPKAEINLDTAACRCAVDVARVSGVRKLVLETDCAVVVSKLLSREMDRLAHGPLVEELKTLLGEFEDSLVMHLDQELKMDVVAAASPNIYLQDLVSFGRGILRQGIVIQDATVKNSSLPVDTFEILLIDNSVVYKNARDIRVLDRSHLYPGQVVGSACDITGQIGVVTGVTTLLDLAEVDNRGNATGIIKGVSPSSLRRVRSFNLGDFVVSGPWLGRVVEVSIDVDILFDDGAVCRVNDAKSKMLRRLDDTDNRYRIQMNCDFYPGLSVTGGNPRSLFKTARWLNGYWNPRRDIGTVLKVDTSGVLVYWIASMHCGTDNELVEASAPPAYQHPDDLTFFCAACICSWGVADHCFFRAPSSTKTNDDNGNLACAHDQEEEEEDEEVEDQCSENNQGVIYADQEAPIAHTVPLTPTKQNDVIFYRKQLRKVFFKGHIRERHRQIRRHVEVEFPMTVASTITSVDVLWQDGTLQHGIPSVTLVPFGTVNEQEFLPGQHVIENGLSFDTAADTNGEHNGATRRVGIVRSLDCKDQTVCVSWFKAEMCTDEAREIECIDTMSAYDLKLNGSPYYGDIVVRLIQSELRNSNVDLSWVGRVADLPDGHIQVRWADGSMSKVSPHEIVVVNEEHYMELWTEMGDWLEDDGIDEEIANTDNDLQNPADYSDVENDDPAETTTSLLGLVVQSSLPLTGDMVTNRQLPPSSLVPSSEVHAATEHIAAAMTRNIVDVECHDFATCSCDESFSFPRFDALQITPEDHHYIDDTSKEMQGGSCGKNWAKAVQKEWQILENDLPETIYVQVFEGRMDLLRVVMVGASGTPYHHGLFFFDLQLPSSYPAEPPQVYYHSYGLRLNPNLYESGTVCLSLLNTFDGEGTELWSSVTSSLLQVVVSIQGLVLNNQPFYNEAGYETLVGKPEGRRNALPYSENAYLLSLRTIIHVLRRPPRGFEEFVKDHFRRQGRFVLTTCDACLRGCIVGNAHATEASKEQPCSAGLKLALANMLPMLVAAFTDIGAQGCEEFKKLYAHSTAH</sequence>
<dbReference type="Pfam" id="PF23044">
    <property type="entry name" value="SH3-C_UBE2O"/>
    <property type="match status" value="1"/>
</dbReference>
<dbReference type="GO" id="GO:0004523">
    <property type="term" value="F:RNA-DNA hybrid ribonuclease activity"/>
    <property type="evidence" value="ECO:0007669"/>
    <property type="project" value="InterPro"/>
</dbReference>
<dbReference type="SMART" id="SM00212">
    <property type="entry name" value="UBCc"/>
    <property type="match status" value="1"/>
</dbReference>
<dbReference type="InterPro" id="IPR057734">
    <property type="entry name" value="UBE2O-like_SH3-C"/>
</dbReference>
<feature type="compositionally biased region" description="Pro residues" evidence="3">
    <location>
        <begin position="248"/>
        <end position="257"/>
    </location>
</feature>
<proteinExistence type="predicted"/>
<dbReference type="EMBL" id="JAUUTY010000002">
    <property type="protein sequence ID" value="KAK1686621.1"/>
    <property type="molecule type" value="Genomic_DNA"/>
</dbReference>
<dbReference type="CDD" id="cd23837">
    <property type="entry name" value="UBCc_UBE2O"/>
    <property type="match status" value="1"/>
</dbReference>
<evidence type="ECO:0000313" key="6">
    <source>
        <dbReference type="Proteomes" id="UP001231189"/>
    </source>
</evidence>
<dbReference type="PANTHER" id="PTHR46116">
    <property type="entry name" value="(E3-INDEPENDENT) E2 UBIQUITIN-CONJUGATING ENZYME"/>
    <property type="match status" value="1"/>
</dbReference>
<dbReference type="Pfam" id="PF23046">
    <property type="entry name" value="tSH3-B_UBE2O"/>
    <property type="match status" value="1"/>
</dbReference>
<dbReference type="Pfam" id="PF13456">
    <property type="entry name" value="RVT_3"/>
    <property type="match status" value="1"/>
</dbReference>
<feature type="domain" description="UBC core" evidence="4">
    <location>
        <begin position="1073"/>
        <end position="1233"/>
    </location>
</feature>
<feature type="compositionally biased region" description="Low complexity" evidence="3">
    <location>
        <begin position="216"/>
        <end position="247"/>
    </location>
</feature>
<accession>A0AAD8TS02</accession>
<dbReference type="GO" id="GO:0061631">
    <property type="term" value="F:ubiquitin conjugating enzyme activity"/>
    <property type="evidence" value="ECO:0007669"/>
    <property type="project" value="TreeGrafter"/>
</dbReference>
<keyword evidence="2" id="KW-0833">Ubl conjugation pathway</keyword>
<dbReference type="Gene3D" id="3.10.110.10">
    <property type="entry name" value="Ubiquitin Conjugating Enzyme"/>
    <property type="match status" value="1"/>
</dbReference>
<dbReference type="InterPro" id="IPR000608">
    <property type="entry name" value="UBC"/>
</dbReference>
<dbReference type="PANTHER" id="PTHR46116:SF32">
    <property type="entry name" value="OS05G0153132 PROTEIN"/>
    <property type="match status" value="1"/>
</dbReference>
<feature type="compositionally biased region" description="Low complexity" evidence="3">
    <location>
        <begin position="192"/>
        <end position="204"/>
    </location>
</feature>
<dbReference type="Proteomes" id="UP001231189">
    <property type="component" value="Unassembled WGS sequence"/>
</dbReference>
<dbReference type="GO" id="GO:0003676">
    <property type="term" value="F:nucleic acid binding"/>
    <property type="evidence" value="ECO:0007669"/>
    <property type="project" value="InterPro"/>
</dbReference>
<feature type="region of interest" description="Disordered" evidence="3">
    <location>
        <begin position="665"/>
        <end position="685"/>
    </location>
</feature>
<keyword evidence="1" id="KW-0808">Transferase</keyword>
<evidence type="ECO:0000313" key="5">
    <source>
        <dbReference type="EMBL" id="KAK1686621.1"/>
    </source>
</evidence>
<evidence type="ECO:0000256" key="3">
    <source>
        <dbReference type="SAM" id="MobiDB-lite"/>
    </source>
</evidence>
<protein>
    <recommendedName>
        <fullName evidence="4">UBC core domain-containing protein</fullName>
    </recommendedName>
</protein>
<evidence type="ECO:0000256" key="2">
    <source>
        <dbReference type="ARBA" id="ARBA00022786"/>
    </source>
</evidence>
<reference evidence="5" key="1">
    <citation type="submission" date="2023-07" db="EMBL/GenBank/DDBJ databases">
        <title>A chromosome-level genome assembly of Lolium multiflorum.</title>
        <authorList>
            <person name="Chen Y."/>
            <person name="Copetti D."/>
            <person name="Kolliker R."/>
            <person name="Studer B."/>
        </authorList>
    </citation>
    <scope>NUCLEOTIDE SEQUENCE</scope>
    <source>
        <strain evidence="5">02402/16</strain>
        <tissue evidence="5">Leaf</tissue>
    </source>
</reference>